<comment type="caution">
    <text evidence="3">The sequence shown here is derived from an EMBL/GenBank/DDBJ whole genome shotgun (WGS) entry which is preliminary data.</text>
</comment>
<feature type="domain" description="CHAT" evidence="2">
    <location>
        <begin position="778"/>
        <end position="1051"/>
    </location>
</feature>
<evidence type="ECO:0000313" key="3">
    <source>
        <dbReference type="EMBL" id="GAA0528106.1"/>
    </source>
</evidence>
<evidence type="ECO:0000256" key="1">
    <source>
        <dbReference type="SAM" id="MobiDB-lite"/>
    </source>
</evidence>
<organism evidence="3 4">
    <name type="scientific">Saccharopolyspora erythraea</name>
    <name type="common">Streptomyces erythraeus</name>
    <dbReference type="NCBI Taxonomy" id="1836"/>
    <lineage>
        <taxon>Bacteria</taxon>
        <taxon>Bacillati</taxon>
        <taxon>Actinomycetota</taxon>
        <taxon>Actinomycetes</taxon>
        <taxon>Pseudonocardiales</taxon>
        <taxon>Pseudonocardiaceae</taxon>
        <taxon>Saccharopolyspora</taxon>
    </lineage>
</organism>
<gene>
    <name evidence="3" type="ORF">GCM10009533_29260</name>
</gene>
<sequence>MTDDADRQSDRFRGLQRWAGGHTGSQSGTDSGSTWFSNPSTGPQQPPPQAAQQPPEQPRTPEQRYAAAIAEMNRIVATLDFDALPWVTDVFRTTASALHKSDPARAGVLNNLGSAAQLTHLRTGDRADLEDAVAYYRSATSTARDDDPDLVLYRCNLALALADQAGRSGDAEGAAESIRVAREAVEQTPRRDQRRGMALVRLGNALKLHARLAGDPKSDDESINVFREAVRSSAGGESAPELLINLGSALLRRYERAGAIEDLDEGITHLSTGAGAMADSDPRRTALCHLANAQRLRFQHNGDLADLNAAINELIGVLGVLDASHPLLGKAIWNLAATVIEHVDCTGEPSQLRRVLRPITPAVRGISGDDPDRAVALAGYGALLRRHFLHGAEAPVIDAAVTACEAAADAAGDSAKRYAVLNSLATTLVTRYEHSPDLADLDRAEEVAREAAELAPQESRPQHTALTLLGLVTMHRFRQTSRTRDLEAAVDHFDRALSAMPEDAPARAAVATHLGRALQTLHQRSGRRKLYRWARRILTEAAAQATAPADQRLRAASLCGRLAAQAQRWAEALESFSMALELLPLVTRGKRVVASPGIQQRWALITADAAACALENGEPERAVELLEHGRSAVLADFLPTGGELGELHRHHPDLADEAVRLRRLLDRPDEEPALAGLVDADLGRLTTAWAALVDEVRAIPGHENHLRPLPFGELAQAADEGAVVLVNLSRYRSDALIVFGGRVLTVPLSKATPDFAATQAANALAAVQDQDPEPLAEALDWLWQNITRPVLDRMGYLGSPGAGQRWPRMWWNVMGAAAFLPVHAATGRSGDSALDRVISSYTPTLSCLIRAKRRPHPEGGKPLLAAGSAEQVGRELPRQNQVLARYWPTAAVVSTESTSPTDLLRLLPQHPWLHVCEPSTQYPSQPAAGLVLDREAPHRPLGVVEIGQLPLEQAEFCFLGQCASAADTPSAAAVSLAATLAFTGFTHVVGTLWEVDEDSAVEAVADVYETAFGQDATATDHCAHALHDSARRLREYYPDSPDRWAGHVHVGP</sequence>
<dbReference type="InterPro" id="IPR024983">
    <property type="entry name" value="CHAT_dom"/>
</dbReference>
<feature type="compositionally biased region" description="Basic and acidic residues" evidence="1">
    <location>
        <begin position="1"/>
        <end position="13"/>
    </location>
</feature>
<feature type="compositionally biased region" description="Low complexity" evidence="1">
    <location>
        <begin position="24"/>
        <end position="34"/>
    </location>
</feature>
<name>A0ABN1CWM9_SACER</name>
<reference evidence="3 4" key="1">
    <citation type="journal article" date="2019" name="Int. J. Syst. Evol. Microbiol.">
        <title>The Global Catalogue of Microorganisms (GCM) 10K type strain sequencing project: providing services to taxonomists for standard genome sequencing and annotation.</title>
        <authorList>
            <consortium name="The Broad Institute Genomics Platform"/>
            <consortium name="The Broad Institute Genome Sequencing Center for Infectious Disease"/>
            <person name="Wu L."/>
            <person name="Ma J."/>
        </authorList>
    </citation>
    <scope>NUCLEOTIDE SEQUENCE [LARGE SCALE GENOMIC DNA]</scope>
    <source>
        <strain evidence="3 4">JCM 10303</strain>
    </source>
</reference>
<dbReference type="Pfam" id="PF12770">
    <property type="entry name" value="CHAT"/>
    <property type="match status" value="1"/>
</dbReference>
<dbReference type="RefSeq" id="WP_009944107.1">
    <property type="nucleotide sequence ID" value="NZ_BAAAGS010000016.1"/>
</dbReference>
<evidence type="ECO:0000313" key="4">
    <source>
        <dbReference type="Proteomes" id="UP001500729"/>
    </source>
</evidence>
<evidence type="ECO:0000259" key="2">
    <source>
        <dbReference type="Pfam" id="PF12770"/>
    </source>
</evidence>
<dbReference type="EMBL" id="BAAAGS010000016">
    <property type="protein sequence ID" value="GAA0528106.1"/>
    <property type="molecule type" value="Genomic_DNA"/>
</dbReference>
<protein>
    <submittedName>
        <fullName evidence="3">CHAT domain-containing protein</fullName>
    </submittedName>
</protein>
<feature type="region of interest" description="Disordered" evidence="1">
    <location>
        <begin position="1"/>
        <end position="62"/>
    </location>
</feature>
<accession>A0ABN1CWM9</accession>
<dbReference type="Gene3D" id="1.25.40.10">
    <property type="entry name" value="Tetratricopeptide repeat domain"/>
    <property type="match status" value="2"/>
</dbReference>
<dbReference type="SUPFAM" id="SSF48452">
    <property type="entry name" value="TPR-like"/>
    <property type="match status" value="2"/>
</dbReference>
<keyword evidence="4" id="KW-1185">Reference proteome</keyword>
<dbReference type="InterPro" id="IPR011990">
    <property type="entry name" value="TPR-like_helical_dom_sf"/>
</dbReference>
<proteinExistence type="predicted"/>
<dbReference type="Proteomes" id="UP001500729">
    <property type="component" value="Unassembled WGS sequence"/>
</dbReference>